<dbReference type="RefSeq" id="WP_208428133.1">
    <property type="nucleotide sequence ID" value="NZ_JAEPRJ010000001.1"/>
</dbReference>
<evidence type="ECO:0000313" key="2">
    <source>
        <dbReference type="Proteomes" id="UP000604730"/>
    </source>
</evidence>
<dbReference type="EMBL" id="JAEPRJ010000001">
    <property type="protein sequence ID" value="MBK5896570.1"/>
    <property type="molecule type" value="Genomic_DNA"/>
</dbReference>
<dbReference type="Pfam" id="PF12672">
    <property type="entry name" value="DUF3793"/>
    <property type="match status" value="1"/>
</dbReference>
<organism evidence="1 2">
    <name type="scientific">Catonella massiliensis</name>
    <dbReference type="NCBI Taxonomy" id="2799636"/>
    <lineage>
        <taxon>Bacteria</taxon>
        <taxon>Bacillati</taxon>
        <taxon>Bacillota</taxon>
        <taxon>Clostridia</taxon>
        <taxon>Lachnospirales</taxon>
        <taxon>Lachnospiraceae</taxon>
        <taxon>Catonella</taxon>
    </lineage>
</organism>
<proteinExistence type="predicted"/>
<keyword evidence="2" id="KW-1185">Reference proteome</keyword>
<gene>
    <name evidence="1" type="ORF">JJN12_02050</name>
</gene>
<reference evidence="1 2" key="1">
    <citation type="submission" date="2021-01" db="EMBL/GenBank/DDBJ databases">
        <title>Isolation and description of Catonella massiliensis sp. nov., a novel Catonella species, isolated from a stable periodontitis subject.</title>
        <authorList>
            <person name="Antezack A."/>
            <person name="Boxberger M."/>
            <person name="La Scola B."/>
            <person name="Monnet-Corti V."/>
        </authorList>
    </citation>
    <scope>NUCLEOTIDE SEQUENCE [LARGE SCALE GENOMIC DNA]</scope>
    <source>
        <strain evidence="1 2">Marseille-Q4567</strain>
    </source>
</reference>
<sequence length="212" mass="25089">MSFDIVDIIKEMDVHSIPLQLALQCAPVISGIKISNLLTIPAKSLRELSVVLKKTELSFRILYPGRERLVILIFREAKLREYLAREEVMAFIYKRGYETSDISKIFPVFVKRYMRYMELKQDFPHELGLFLGYPIEDVEGFIKENGKNYLYSGYWKVYKDTELKIRLFKDYERVQTEIVRLLYEGLDIMDIITNYSNIDHSKEEYSKRVICA</sequence>
<name>A0ABS1IXD9_9FIRM</name>
<dbReference type="InterPro" id="IPR024523">
    <property type="entry name" value="DUF3793"/>
</dbReference>
<evidence type="ECO:0000313" key="1">
    <source>
        <dbReference type="EMBL" id="MBK5896570.1"/>
    </source>
</evidence>
<accession>A0ABS1IXD9</accession>
<dbReference type="Proteomes" id="UP000604730">
    <property type="component" value="Unassembled WGS sequence"/>
</dbReference>
<protein>
    <submittedName>
        <fullName evidence="1">DUF3793 family protein</fullName>
    </submittedName>
</protein>
<comment type="caution">
    <text evidence="1">The sequence shown here is derived from an EMBL/GenBank/DDBJ whole genome shotgun (WGS) entry which is preliminary data.</text>
</comment>